<dbReference type="Pfam" id="PF03301">
    <property type="entry name" value="Trp_dioxygenase"/>
    <property type="match status" value="1"/>
</dbReference>
<dbReference type="GO" id="GO:0004833">
    <property type="term" value="F:L-tryptophan 2,3-dioxygenase activity"/>
    <property type="evidence" value="ECO:0007669"/>
    <property type="project" value="UniProtKB-EC"/>
</dbReference>
<dbReference type="Gene3D" id="1.10.287.3810">
    <property type="match status" value="1"/>
</dbReference>
<evidence type="ECO:0000313" key="2">
    <source>
        <dbReference type="Proteomes" id="UP000316921"/>
    </source>
</evidence>
<dbReference type="RefSeq" id="WP_145070272.1">
    <property type="nucleotide sequence ID" value="NZ_CP036287.1"/>
</dbReference>
<dbReference type="GO" id="GO:0019442">
    <property type="term" value="P:L-tryptophan catabolic process to acetyl-CoA"/>
    <property type="evidence" value="ECO:0007669"/>
    <property type="project" value="TreeGrafter"/>
</dbReference>
<dbReference type="GO" id="GO:0019441">
    <property type="term" value="P:L-tryptophan catabolic process to kynurenine"/>
    <property type="evidence" value="ECO:0007669"/>
    <property type="project" value="InterPro"/>
</dbReference>
<dbReference type="InterPro" id="IPR037217">
    <property type="entry name" value="Trp/Indoleamine_2_3_dOase-like"/>
</dbReference>
<dbReference type="GO" id="GO:0046872">
    <property type="term" value="F:metal ion binding"/>
    <property type="evidence" value="ECO:0007669"/>
    <property type="project" value="InterPro"/>
</dbReference>
<name>A0A518BSH4_9BACT</name>
<dbReference type="PANTHER" id="PTHR10138:SF0">
    <property type="entry name" value="TRYPTOPHAN 2,3-DIOXYGENASE"/>
    <property type="match status" value="1"/>
</dbReference>
<dbReference type="PANTHER" id="PTHR10138">
    <property type="entry name" value="TRYPTOPHAN 2,3-DIOXYGENASE"/>
    <property type="match status" value="1"/>
</dbReference>
<keyword evidence="2" id="KW-1185">Reference proteome</keyword>
<reference evidence="1 2" key="1">
    <citation type="submission" date="2019-02" db="EMBL/GenBank/DDBJ databases">
        <title>Deep-cultivation of Planctomycetes and their phenomic and genomic characterization uncovers novel biology.</title>
        <authorList>
            <person name="Wiegand S."/>
            <person name="Jogler M."/>
            <person name="Boedeker C."/>
            <person name="Pinto D."/>
            <person name="Vollmers J."/>
            <person name="Rivas-Marin E."/>
            <person name="Kohn T."/>
            <person name="Peeters S.H."/>
            <person name="Heuer A."/>
            <person name="Rast P."/>
            <person name="Oberbeckmann S."/>
            <person name="Bunk B."/>
            <person name="Jeske O."/>
            <person name="Meyerdierks A."/>
            <person name="Storesund J.E."/>
            <person name="Kallscheuer N."/>
            <person name="Luecker S."/>
            <person name="Lage O.M."/>
            <person name="Pohl T."/>
            <person name="Merkel B.J."/>
            <person name="Hornburger P."/>
            <person name="Mueller R.-W."/>
            <person name="Bruemmer F."/>
            <person name="Labrenz M."/>
            <person name="Spormann A.M."/>
            <person name="Op den Camp H."/>
            <person name="Overmann J."/>
            <person name="Amann R."/>
            <person name="Jetten M.S.M."/>
            <person name="Mascher T."/>
            <person name="Medema M.H."/>
            <person name="Devos D.P."/>
            <person name="Kaster A.-K."/>
            <person name="Ovreas L."/>
            <person name="Rohde M."/>
            <person name="Galperin M.Y."/>
            <person name="Jogler C."/>
        </authorList>
    </citation>
    <scope>NUCLEOTIDE SEQUENCE [LARGE SCALE GENOMIC DNA]</scope>
    <source>
        <strain evidence="1 2">Pla133</strain>
    </source>
</reference>
<sequence length="383" mass="42694">MTPSATPVRRPNYWDYIRVEELLALQGGLASDETGLSNDEVLFISVHQVYELWFKLVLRELGVVRDLFRADHVAETALAGAVHGCQRITTILRRCVDHFEVIETLPTAGYLSFRDKLMPASGFQSAQLRQIEILLGLEATDRIPLGAEGDYLAALKDHAGGNSTAFERVQAQLADRPSFLEVFHAWLERTPIDGVALGDEGDVEVLDCFVEAYSAAHGREIDRSHASALERTMGAIDRATLDERYSAEKRALRDFLSPQGEDGPATRRRRAATLFILTYQDLPLLSWPGALVEAVIEMEQALLIFRQRHARMVERVIGRRTGTGGSSGVDYLDQTALRYRIFKDLWAVRTYQIRPEAAPSLERAAFYGFRADSGQSPSATLNG</sequence>
<proteinExistence type="predicted"/>
<dbReference type="KEGG" id="pbap:Pla133_50440"/>
<accession>A0A518BSH4</accession>
<evidence type="ECO:0000313" key="1">
    <source>
        <dbReference type="EMBL" id="QDU69921.1"/>
    </source>
</evidence>
<gene>
    <name evidence="1" type="primary">kynA</name>
    <name evidence="1" type="ORF">Pla133_50440</name>
</gene>
<dbReference type="InterPro" id="IPR004981">
    <property type="entry name" value="Trp_2_3_dOase"/>
</dbReference>
<keyword evidence="1" id="KW-0560">Oxidoreductase</keyword>
<protein>
    <submittedName>
        <fullName evidence="1">Tryptophan 2,3-dioxygenase</fullName>
        <ecNumber evidence="1">1.13.11.11</ecNumber>
    </submittedName>
</protein>
<dbReference type="GO" id="GO:0020037">
    <property type="term" value="F:heme binding"/>
    <property type="evidence" value="ECO:0007669"/>
    <property type="project" value="InterPro"/>
</dbReference>
<dbReference type="AlphaFoldDB" id="A0A518BSH4"/>
<dbReference type="Proteomes" id="UP000316921">
    <property type="component" value="Chromosome"/>
</dbReference>
<dbReference type="Gene3D" id="1.20.58.480">
    <property type="match status" value="1"/>
</dbReference>
<keyword evidence="1" id="KW-0223">Dioxygenase</keyword>
<dbReference type="EC" id="1.13.11.11" evidence="1"/>
<dbReference type="EMBL" id="CP036287">
    <property type="protein sequence ID" value="QDU69921.1"/>
    <property type="molecule type" value="Genomic_DNA"/>
</dbReference>
<dbReference type="SUPFAM" id="SSF140959">
    <property type="entry name" value="Indolic compounds 2,3-dioxygenase-like"/>
    <property type="match status" value="1"/>
</dbReference>
<organism evidence="1 2">
    <name type="scientific">Engelhardtia mirabilis</name>
    <dbReference type="NCBI Taxonomy" id="2528011"/>
    <lineage>
        <taxon>Bacteria</taxon>
        <taxon>Pseudomonadati</taxon>
        <taxon>Planctomycetota</taxon>
        <taxon>Planctomycetia</taxon>
        <taxon>Planctomycetia incertae sedis</taxon>
        <taxon>Engelhardtia</taxon>
    </lineage>
</organism>